<keyword evidence="1" id="KW-0472">Membrane</keyword>
<organism evidence="2 3">
    <name type="scientific">Rhodanobacter soli</name>
    <dbReference type="NCBI Taxonomy" id="590609"/>
    <lineage>
        <taxon>Bacteria</taxon>
        <taxon>Pseudomonadati</taxon>
        <taxon>Pseudomonadota</taxon>
        <taxon>Gammaproteobacteria</taxon>
        <taxon>Lysobacterales</taxon>
        <taxon>Rhodanobacteraceae</taxon>
        <taxon>Rhodanobacter</taxon>
    </lineage>
</organism>
<comment type="caution">
    <text evidence="2">The sequence shown here is derived from an EMBL/GenBank/DDBJ whole genome shotgun (WGS) entry which is preliminary data.</text>
</comment>
<feature type="transmembrane region" description="Helical" evidence="1">
    <location>
        <begin position="29"/>
        <end position="46"/>
    </location>
</feature>
<dbReference type="Proteomes" id="UP001549251">
    <property type="component" value="Unassembled WGS sequence"/>
</dbReference>
<sequence length="300" mass="32166">MTTRSRGPLAGFGWLTQGFSASYRHPKPLLGGAAFLMLACLLPSLITLPLQFHAIKAGTQPSVATFGWIMAISMLLGLLTVPLYAGYLQMIDAAERGLPARALDIFKPYRQGEALRLIGYGLAMIVVYVAMFGIIIAATGGGIASWYMQVLTAQASHQPPPTVLPNGFGITMALFMVLGLFMTAFYAISLGQVALRRRSVFGAIGDGMIGALKNLLPLLVFAVSSVLAWIVVAVALVIVLLLVTLLAKLISPWLVLVVIVPLYIALFLMMFAVMFGMMYHLWRDVCGDDTLTGMAPALAA</sequence>
<name>A0ABV2PYK4_9GAMM</name>
<accession>A0ABV2PYK4</accession>
<dbReference type="RefSeq" id="WP_354550311.1">
    <property type="nucleotide sequence ID" value="NZ_JBEPSD010000002.1"/>
</dbReference>
<feature type="transmembrane region" description="Helical" evidence="1">
    <location>
        <begin position="253"/>
        <end position="275"/>
    </location>
</feature>
<feature type="transmembrane region" description="Helical" evidence="1">
    <location>
        <begin position="66"/>
        <end position="87"/>
    </location>
</feature>
<feature type="transmembrane region" description="Helical" evidence="1">
    <location>
        <begin position="117"/>
        <end position="148"/>
    </location>
</feature>
<evidence type="ECO:0000313" key="3">
    <source>
        <dbReference type="Proteomes" id="UP001549251"/>
    </source>
</evidence>
<gene>
    <name evidence="2" type="ORF">ABIE04_002388</name>
</gene>
<evidence type="ECO:0000256" key="1">
    <source>
        <dbReference type="SAM" id="Phobius"/>
    </source>
</evidence>
<dbReference type="EMBL" id="JBEPSD010000002">
    <property type="protein sequence ID" value="MET4570027.1"/>
    <property type="molecule type" value="Genomic_DNA"/>
</dbReference>
<evidence type="ECO:0000313" key="2">
    <source>
        <dbReference type="EMBL" id="MET4570027.1"/>
    </source>
</evidence>
<keyword evidence="1" id="KW-0812">Transmembrane</keyword>
<feature type="transmembrane region" description="Helical" evidence="1">
    <location>
        <begin position="218"/>
        <end position="247"/>
    </location>
</feature>
<proteinExistence type="predicted"/>
<keyword evidence="3" id="KW-1185">Reference proteome</keyword>
<feature type="transmembrane region" description="Helical" evidence="1">
    <location>
        <begin position="168"/>
        <end position="188"/>
    </location>
</feature>
<protein>
    <submittedName>
        <fullName evidence="2">Uncharacterized protein</fullName>
    </submittedName>
</protein>
<reference evidence="2 3" key="1">
    <citation type="submission" date="2024-06" db="EMBL/GenBank/DDBJ databases">
        <title>Sorghum-associated microbial communities from plants grown in Nebraska, USA.</title>
        <authorList>
            <person name="Schachtman D."/>
        </authorList>
    </citation>
    <scope>NUCLEOTIDE SEQUENCE [LARGE SCALE GENOMIC DNA]</scope>
    <source>
        <strain evidence="2 3">1757</strain>
    </source>
</reference>
<keyword evidence="1" id="KW-1133">Transmembrane helix</keyword>